<name>A0A430KTQ1_9GAMM</name>
<dbReference type="SMART" id="SM00858">
    <property type="entry name" value="SAF"/>
    <property type="match status" value="1"/>
</dbReference>
<dbReference type="OrthoDB" id="1669037at2"/>
<evidence type="ECO:0000256" key="2">
    <source>
        <dbReference type="ARBA" id="ARBA00010474"/>
    </source>
</evidence>
<reference evidence="9 10" key="1">
    <citation type="submission" date="2018-11" db="EMBL/GenBank/DDBJ databases">
        <title>The draft genome sequence of Amphritea opalescens ANRC-JH13T.</title>
        <authorList>
            <person name="Fang Z."/>
            <person name="Zhang Y."/>
            <person name="Han X."/>
        </authorList>
    </citation>
    <scope>NUCLEOTIDE SEQUENCE [LARGE SCALE GENOMIC DNA]</scope>
    <source>
        <strain evidence="9 10">ANRC-JH13</strain>
    </source>
</reference>
<sequence>MRTSGFSVKKYTFSTIITLIAMLAVPVKGALAEDSLLISQQAQQYLEKQYQISQPMARTIVKVKPLAKTLERRHCNEPITITHAPSRANRISAKAICHQPAWTIYLSATVEQWLPIVLTSRALRKGTILGDSDIYLKAFDIKRITSTYFTNPGELIGRELKRSIAANQVISPSQVEKKLLVRKGDVVYIQANKGPMSVRVTGTAQQDGSLGEQISVINNRSGKRVYAYVKSQGVVSVNGR</sequence>
<keyword evidence="10" id="KW-1185">Reference proteome</keyword>
<dbReference type="Gene3D" id="2.30.30.760">
    <property type="match status" value="1"/>
</dbReference>
<dbReference type="Gene3D" id="3.90.1210.10">
    <property type="entry name" value="Antifreeze-like/N-acetylneuraminic acid synthase C-terminal domain"/>
    <property type="match status" value="1"/>
</dbReference>
<protein>
    <recommendedName>
        <fullName evidence="3 7">Flagella basal body P-ring formation protein FlgA</fullName>
    </recommendedName>
</protein>
<keyword evidence="7" id="KW-1005">Bacterial flagellum biogenesis</keyword>
<evidence type="ECO:0000256" key="3">
    <source>
        <dbReference type="ARBA" id="ARBA00014754"/>
    </source>
</evidence>
<accession>A0A430KTQ1</accession>
<dbReference type="GO" id="GO:0044780">
    <property type="term" value="P:bacterial-type flagellum assembly"/>
    <property type="evidence" value="ECO:0007669"/>
    <property type="project" value="InterPro"/>
</dbReference>
<dbReference type="PANTHER" id="PTHR36307">
    <property type="entry name" value="FLAGELLA BASAL BODY P-RING FORMATION PROTEIN FLGA"/>
    <property type="match status" value="1"/>
</dbReference>
<dbReference type="InterPro" id="IPR039246">
    <property type="entry name" value="Flagellar_FlgA"/>
</dbReference>
<gene>
    <name evidence="9" type="primary">flgA</name>
    <name evidence="9" type="ORF">EH243_04540</name>
</gene>
<dbReference type="CDD" id="cd11614">
    <property type="entry name" value="SAF_CpaB_FlgA_like"/>
    <property type="match status" value="1"/>
</dbReference>
<evidence type="ECO:0000256" key="7">
    <source>
        <dbReference type="RuleBase" id="RU362063"/>
    </source>
</evidence>
<comment type="caution">
    <text evidence="9">The sequence shown here is derived from an EMBL/GenBank/DDBJ whole genome shotgun (WGS) entry which is preliminary data.</text>
</comment>
<evidence type="ECO:0000256" key="1">
    <source>
        <dbReference type="ARBA" id="ARBA00004418"/>
    </source>
</evidence>
<comment type="subcellular location">
    <subcellularLocation>
        <location evidence="1 7">Periplasm</location>
    </subcellularLocation>
</comment>
<dbReference type="Proteomes" id="UP000283087">
    <property type="component" value="Unassembled WGS sequence"/>
</dbReference>
<dbReference type="GO" id="GO:0042597">
    <property type="term" value="C:periplasmic space"/>
    <property type="evidence" value="ECO:0007669"/>
    <property type="project" value="UniProtKB-SubCell"/>
</dbReference>
<dbReference type="AlphaFoldDB" id="A0A430KTQ1"/>
<evidence type="ECO:0000256" key="6">
    <source>
        <dbReference type="ARBA" id="ARBA00025643"/>
    </source>
</evidence>
<evidence type="ECO:0000313" key="9">
    <source>
        <dbReference type="EMBL" id="RTE66879.1"/>
    </source>
</evidence>
<dbReference type="NCBIfam" id="TIGR03170">
    <property type="entry name" value="flgA_cterm"/>
    <property type="match status" value="1"/>
</dbReference>
<feature type="domain" description="SAF" evidence="8">
    <location>
        <begin position="114"/>
        <end position="176"/>
    </location>
</feature>
<comment type="similarity">
    <text evidence="2 7">Belongs to the FlgA family.</text>
</comment>
<evidence type="ECO:0000256" key="4">
    <source>
        <dbReference type="ARBA" id="ARBA00022729"/>
    </source>
</evidence>
<organism evidence="9 10">
    <name type="scientific">Amphritea opalescens</name>
    <dbReference type="NCBI Taxonomy" id="2490544"/>
    <lineage>
        <taxon>Bacteria</taxon>
        <taxon>Pseudomonadati</taxon>
        <taxon>Pseudomonadota</taxon>
        <taxon>Gammaproteobacteria</taxon>
        <taxon>Oceanospirillales</taxon>
        <taxon>Oceanospirillaceae</taxon>
        <taxon>Amphritea</taxon>
    </lineage>
</organism>
<keyword evidence="5 7" id="KW-0574">Periplasm</keyword>
<dbReference type="EMBL" id="RQXW01000003">
    <property type="protein sequence ID" value="RTE66879.1"/>
    <property type="molecule type" value="Genomic_DNA"/>
</dbReference>
<dbReference type="InterPro" id="IPR017585">
    <property type="entry name" value="SAF_FlgA"/>
</dbReference>
<dbReference type="Pfam" id="PF13144">
    <property type="entry name" value="ChapFlgA"/>
    <property type="match status" value="1"/>
</dbReference>
<evidence type="ECO:0000313" key="10">
    <source>
        <dbReference type="Proteomes" id="UP000283087"/>
    </source>
</evidence>
<comment type="function">
    <text evidence="6 7">Involved in the assembly process of the P-ring formation. It may associate with FlgF on the rod constituting a structure essential for the P-ring assembly or may act as a modulator protein for the P-ring assembly.</text>
</comment>
<keyword evidence="9" id="KW-0282">Flagellum</keyword>
<evidence type="ECO:0000256" key="5">
    <source>
        <dbReference type="ARBA" id="ARBA00022764"/>
    </source>
</evidence>
<keyword evidence="4" id="KW-0732">Signal</keyword>
<keyword evidence="9" id="KW-0969">Cilium</keyword>
<evidence type="ECO:0000259" key="8">
    <source>
        <dbReference type="SMART" id="SM00858"/>
    </source>
</evidence>
<dbReference type="PANTHER" id="PTHR36307:SF1">
    <property type="entry name" value="FLAGELLA BASAL BODY P-RING FORMATION PROTEIN FLGA"/>
    <property type="match status" value="1"/>
</dbReference>
<keyword evidence="9" id="KW-0966">Cell projection</keyword>
<proteinExistence type="inferred from homology"/>
<dbReference type="InterPro" id="IPR013974">
    <property type="entry name" value="SAF"/>
</dbReference>